<dbReference type="PANTHER" id="PTHR43459:SF1">
    <property type="entry name" value="EG:BACN32G11.4 PROTEIN"/>
    <property type="match status" value="1"/>
</dbReference>
<evidence type="ECO:0000313" key="3">
    <source>
        <dbReference type="Proteomes" id="UP001224661"/>
    </source>
</evidence>
<sequence length="280" mass="29932">MDRQTLPADRQAIPADRQALPVDRPTSSLDLKTLDVTESGATLHVRMRRDGAKNVADEALLDDLSEVLAHVRVRGDLRVLVLAGEETEFCLGGDRRELEALAEADATGEAVLRVAEKARRVLDGLESADVATIAAVRGPAVGAGVALALYCDLRVGTADCTFRMPELGLGLPTAWGGALSRLIAEVGAPRIREMALTCDVVDSARALEWSLLHRVAADSAELDKIVDRWARAIARRSHAALRGTKALMRAYGTPARSGDLTELDGYLLATALGARQARGR</sequence>
<dbReference type="Pfam" id="PF00378">
    <property type="entry name" value="ECH_1"/>
    <property type="match status" value="1"/>
</dbReference>
<dbReference type="EMBL" id="JASCIR010000002">
    <property type="protein sequence ID" value="MDI3385470.1"/>
    <property type="molecule type" value="Genomic_DNA"/>
</dbReference>
<evidence type="ECO:0000256" key="1">
    <source>
        <dbReference type="RuleBase" id="RU003707"/>
    </source>
</evidence>
<gene>
    <name evidence="2" type="ORF">QIS99_04460</name>
</gene>
<comment type="caution">
    <text evidence="2">The sequence shown here is derived from an EMBL/GenBank/DDBJ whole genome shotgun (WGS) entry which is preliminary data.</text>
</comment>
<dbReference type="CDD" id="cd06558">
    <property type="entry name" value="crotonase-like"/>
    <property type="match status" value="1"/>
</dbReference>
<dbReference type="SUPFAM" id="SSF52096">
    <property type="entry name" value="ClpP/crotonase"/>
    <property type="match status" value="1"/>
</dbReference>
<keyword evidence="3" id="KW-1185">Reference proteome</keyword>
<name>A0ABT6RMD8_9ACTN</name>
<dbReference type="PANTHER" id="PTHR43459">
    <property type="entry name" value="ENOYL-COA HYDRATASE"/>
    <property type="match status" value="1"/>
</dbReference>
<accession>A0ABT6RMD8</accession>
<dbReference type="RefSeq" id="WP_282510566.1">
    <property type="nucleotide sequence ID" value="NZ_JASCIR010000002.1"/>
</dbReference>
<dbReference type="InterPro" id="IPR001753">
    <property type="entry name" value="Enoyl-CoA_hydra/iso"/>
</dbReference>
<organism evidence="2 3">
    <name type="scientific">Streptomyces solicavernae</name>
    <dbReference type="NCBI Taxonomy" id="3043614"/>
    <lineage>
        <taxon>Bacteria</taxon>
        <taxon>Bacillati</taxon>
        <taxon>Actinomycetota</taxon>
        <taxon>Actinomycetes</taxon>
        <taxon>Kitasatosporales</taxon>
        <taxon>Streptomycetaceae</taxon>
        <taxon>Streptomyces</taxon>
    </lineage>
</organism>
<dbReference type="Proteomes" id="UP001224661">
    <property type="component" value="Unassembled WGS sequence"/>
</dbReference>
<dbReference type="Gene3D" id="3.90.226.10">
    <property type="entry name" value="2-enoyl-CoA Hydratase, Chain A, domain 1"/>
    <property type="match status" value="1"/>
</dbReference>
<reference evidence="2 3" key="1">
    <citation type="submission" date="2023-05" db="EMBL/GenBank/DDBJ databases">
        <title>Draft genome sequence of Streptomyces sp. B-S-A8 isolated from a cave soil in Thailand.</title>
        <authorList>
            <person name="Chamroensaksri N."/>
            <person name="Muangham S."/>
        </authorList>
    </citation>
    <scope>NUCLEOTIDE SEQUENCE [LARGE SCALE GENOMIC DNA]</scope>
    <source>
        <strain evidence="2 3">B-S-A8</strain>
    </source>
</reference>
<proteinExistence type="inferred from homology"/>
<comment type="similarity">
    <text evidence="1">Belongs to the enoyl-CoA hydratase/isomerase family.</text>
</comment>
<protein>
    <submittedName>
        <fullName evidence="2">Enoyl-CoA hydratase/isomerase family protein</fullName>
    </submittedName>
</protein>
<evidence type="ECO:0000313" key="2">
    <source>
        <dbReference type="EMBL" id="MDI3385470.1"/>
    </source>
</evidence>
<dbReference type="InterPro" id="IPR018376">
    <property type="entry name" value="Enoyl-CoA_hyd/isom_CS"/>
</dbReference>
<dbReference type="PROSITE" id="PS00166">
    <property type="entry name" value="ENOYL_COA_HYDRATASE"/>
    <property type="match status" value="1"/>
</dbReference>
<dbReference type="InterPro" id="IPR029045">
    <property type="entry name" value="ClpP/crotonase-like_dom_sf"/>
</dbReference>